<feature type="compositionally biased region" description="Basic and acidic residues" evidence="1">
    <location>
        <begin position="250"/>
        <end position="268"/>
    </location>
</feature>
<evidence type="ECO:0000313" key="3">
    <source>
        <dbReference type="EMBL" id="KAK1339889.1"/>
    </source>
</evidence>
<feature type="region of interest" description="Disordered" evidence="1">
    <location>
        <begin position="243"/>
        <end position="269"/>
    </location>
</feature>
<sequence length="395" mass="43874">MAWMAALDGGQMVVMQVRLPLVWSRPDPGALIHPDPGAHGLTRTRGQAHPDPGTHGLTRTRGQAHPDPGARGPPRTRGQAHPDPGARGPPRTRGQAHPDPGARGPPRTRGQAHPDPGARGPPRTRGQAHPDPGARPMMDKFSKDIECSDDEFYFENEEKTEKCNSDESEFSEDASGDDEQIAGLSGTTERKKSLALPKDLAESTDSDSDIEFIKAKRRRTIVYSSESDGDIGDIIENSGIRPSESYVSRGKQEKEKWTSTSVSDKEPSRIPFSTGQLHVGPQVPSGCATPIDFFQLFFTETLIKNITDETNEYARHKISQKELSQQSTWNNWKDVRIEEMKAFLGVILNMGVLNLPNLQSYWFMDFESHIPFFSICFQKRKVLANILDVTLEKQP</sequence>
<evidence type="ECO:0000313" key="4">
    <source>
        <dbReference type="Proteomes" id="UP001177744"/>
    </source>
</evidence>
<name>A0AA40HYU9_CNENI</name>
<keyword evidence="4" id="KW-1185">Reference proteome</keyword>
<proteinExistence type="predicted"/>
<dbReference type="PANTHER" id="PTHR46599:SF3">
    <property type="entry name" value="PIGGYBAC TRANSPOSABLE ELEMENT-DERIVED PROTEIN 4"/>
    <property type="match status" value="1"/>
</dbReference>
<dbReference type="PANTHER" id="PTHR46599">
    <property type="entry name" value="PIGGYBAC TRANSPOSABLE ELEMENT-DERIVED PROTEIN 4"/>
    <property type="match status" value="1"/>
</dbReference>
<evidence type="ECO:0000256" key="1">
    <source>
        <dbReference type="SAM" id="MobiDB-lite"/>
    </source>
</evidence>
<dbReference type="InterPro" id="IPR029526">
    <property type="entry name" value="PGBD"/>
</dbReference>
<feature type="compositionally biased region" description="Basic and acidic residues" evidence="1">
    <location>
        <begin position="137"/>
        <end position="146"/>
    </location>
</feature>
<organism evidence="3 4">
    <name type="scientific">Cnephaeus nilssonii</name>
    <name type="common">Northern bat</name>
    <name type="synonym">Eptesicus nilssonii</name>
    <dbReference type="NCBI Taxonomy" id="3371016"/>
    <lineage>
        <taxon>Eukaryota</taxon>
        <taxon>Metazoa</taxon>
        <taxon>Chordata</taxon>
        <taxon>Craniata</taxon>
        <taxon>Vertebrata</taxon>
        <taxon>Euteleostomi</taxon>
        <taxon>Mammalia</taxon>
        <taxon>Eutheria</taxon>
        <taxon>Laurasiatheria</taxon>
        <taxon>Chiroptera</taxon>
        <taxon>Yangochiroptera</taxon>
        <taxon>Vespertilionidae</taxon>
        <taxon>Cnephaeus</taxon>
    </lineage>
</organism>
<reference evidence="3" key="1">
    <citation type="submission" date="2023-06" db="EMBL/GenBank/DDBJ databases">
        <title>Reference genome for the Northern bat (Eptesicus nilssonii), a most northern bat species.</title>
        <authorList>
            <person name="Laine V.N."/>
            <person name="Pulliainen A.T."/>
            <person name="Lilley T.M."/>
        </authorList>
    </citation>
    <scope>NUCLEOTIDE SEQUENCE</scope>
    <source>
        <strain evidence="3">BLF_Eptnil</strain>
        <tissue evidence="3">Kidney</tissue>
    </source>
</reference>
<feature type="compositionally biased region" description="Basic and acidic residues" evidence="1">
    <location>
        <begin position="156"/>
        <end position="165"/>
    </location>
</feature>
<comment type="caution">
    <text evidence="3">The sequence shown here is derived from an EMBL/GenBank/DDBJ whole genome shotgun (WGS) entry which is preliminary data.</text>
</comment>
<dbReference type="AlphaFoldDB" id="A0AA40HYU9"/>
<feature type="compositionally biased region" description="Acidic residues" evidence="1">
    <location>
        <begin position="166"/>
        <end position="180"/>
    </location>
</feature>
<dbReference type="Proteomes" id="UP001177744">
    <property type="component" value="Unassembled WGS sequence"/>
</dbReference>
<accession>A0AA40HYU9</accession>
<protein>
    <recommendedName>
        <fullName evidence="2">PiggyBac transposable element-derived protein domain-containing protein</fullName>
    </recommendedName>
</protein>
<feature type="region of interest" description="Disordered" evidence="1">
    <location>
        <begin position="30"/>
        <end position="206"/>
    </location>
</feature>
<dbReference type="EMBL" id="JAULJE010000008">
    <property type="protein sequence ID" value="KAK1339889.1"/>
    <property type="molecule type" value="Genomic_DNA"/>
</dbReference>
<evidence type="ECO:0000259" key="2">
    <source>
        <dbReference type="Pfam" id="PF13843"/>
    </source>
</evidence>
<feature type="domain" description="PiggyBac transposable element-derived protein" evidence="2">
    <location>
        <begin position="289"/>
        <end position="374"/>
    </location>
</feature>
<gene>
    <name evidence="3" type="ORF">QTO34_018449</name>
</gene>
<dbReference type="Pfam" id="PF13843">
    <property type="entry name" value="DDE_Tnp_1_7"/>
    <property type="match status" value="1"/>
</dbReference>